<protein>
    <submittedName>
        <fullName evidence="1">Uncharacterized protein</fullName>
    </submittedName>
</protein>
<organism evidence="1 2">
    <name type="scientific">Methanorbis furvi</name>
    <dbReference type="NCBI Taxonomy" id="3028299"/>
    <lineage>
        <taxon>Archaea</taxon>
        <taxon>Methanobacteriati</taxon>
        <taxon>Methanobacteriota</taxon>
        <taxon>Stenosarchaea group</taxon>
        <taxon>Methanomicrobia</taxon>
        <taxon>Methanomicrobiales</taxon>
        <taxon>Methanocorpusculaceae</taxon>
        <taxon>Methanorbis</taxon>
    </lineage>
</organism>
<name>A0AAE4MD42_9EURY</name>
<dbReference type="RefSeq" id="WP_338095083.1">
    <property type="nucleotide sequence ID" value="NZ_JAWDKA010000022.1"/>
</dbReference>
<evidence type="ECO:0000313" key="1">
    <source>
        <dbReference type="EMBL" id="MDV0442660.1"/>
    </source>
</evidence>
<dbReference type="Proteomes" id="UP001273136">
    <property type="component" value="Unassembled WGS sequence"/>
</dbReference>
<evidence type="ECO:0000313" key="2">
    <source>
        <dbReference type="Proteomes" id="UP001273136"/>
    </source>
</evidence>
<reference evidence="1" key="1">
    <citation type="submission" date="2023-06" db="EMBL/GenBank/DDBJ databases">
        <title>Genome sequence of Methancorpusculaceae sp. Ag1.</title>
        <authorList>
            <person name="Protasov E."/>
            <person name="Platt K."/>
            <person name="Poehlein A."/>
            <person name="Daniel R."/>
            <person name="Brune A."/>
        </authorList>
    </citation>
    <scope>NUCLEOTIDE SEQUENCE</scope>
    <source>
        <strain evidence="1">Ag1</strain>
    </source>
</reference>
<sequence length="51" mass="5695">MNRSDALKIALGAMKFAQAWNTTEEAFRGYGTAGSIIQEMIAEEEKKEKTE</sequence>
<gene>
    <name evidence="1" type="ORF">McpAg1_19250</name>
</gene>
<dbReference type="EMBL" id="JAWDKA010000022">
    <property type="protein sequence ID" value="MDV0442660.1"/>
    <property type="molecule type" value="Genomic_DNA"/>
</dbReference>
<proteinExistence type="predicted"/>
<comment type="caution">
    <text evidence="1">The sequence shown here is derived from an EMBL/GenBank/DDBJ whole genome shotgun (WGS) entry which is preliminary data.</text>
</comment>
<dbReference type="AlphaFoldDB" id="A0AAE4MD42"/>
<accession>A0AAE4MD42</accession>
<keyword evidence="2" id="KW-1185">Reference proteome</keyword>